<protein>
    <recommendedName>
        <fullName evidence="1">Enoyl reductase (ER) domain-containing protein</fullName>
    </recommendedName>
</protein>
<dbReference type="SUPFAM" id="SSF50129">
    <property type="entry name" value="GroES-like"/>
    <property type="match status" value="1"/>
</dbReference>
<dbReference type="KEGG" id="gtt:GUITHDRAFT_63902"/>
<dbReference type="PaxDb" id="55529-EKX54158"/>
<dbReference type="GeneID" id="17310601"/>
<gene>
    <name evidence="2" type="ORF">GUITHDRAFT_63902</name>
</gene>
<dbReference type="CDD" id="cd08267">
    <property type="entry name" value="MDR1"/>
    <property type="match status" value="1"/>
</dbReference>
<dbReference type="STRING" id="905079.L1K199"/>
<accession>L1K199</accession>
<reference evidence="2 4" key="1">
    <citation type="journal article" date="2012" name="Nature">
        <title>Algal genomes reveal evolutionary mosaicism and the fate of nucleomorphs.</title>
        <authorList>
            <consortium name="DOE Joint Genome Institute"/>
            <person name="Curtis B.A."/>
            <person name="Tanifuji G."/>
            <person name="Burki F."/>
            <person name="Gruber A."/>
            <person name="Irimia M."/>
            <person name="Maruyama S."/>
            <person name="Arias M.C."/>
            <person name="Ball S.G."/>
            <person name="Gile G.H."/>
            <person name="Hirakawa Y."/>
            <person name="Hopkins J.F."/>
            <person name="Kuo A."/>
            <person name="Rensing S.A."/>
            <person name="Schmutz J."/>
            <person name="Symeonidi A."/>
            <person name="Elias M."/>
            <person name="Eveleigh R.J."/>
            <person name="Herman E.K."/>
            <person name="Klute M.J."/>
            <person name="Nakayama T."/>
            <person name="Obornik M."/>
            <person name="Reyes-Prieto A."/>
            <person name="Armbrust E.V."/>
            <person name="Aves S.J."/>
            <person name="Beiko R.G."/>
            <person name="Coutinho P."/>
            <person name="Dacks J.B."/>
            <person name="Durnford D.G."/>
            <person name="Fast N.M."/>
            <person name="Green B.R."/>
            <person name="Grisdale C.J."/>
            <person name="Hempel F."/>
            <person name="Henrissat B."/>
            <person name="Hoppner M.P."/>
            <person name="Ishida K."/>
            <person name="Kim E."/>
            <person name="Koreny L."/>
            <person name="Kroth P.G."/>
            <person name="Liu Y."/>
            <person name="Malik S.B."/>
            <person name="Maier U.G."/>
            <person name="McRose D."/>
            <person name="Mock T."/>
            <person name="Neilson J.A."/>
            <person name="Onodera N.T."/>
            <person name="Poole A.M."/>
            <person name="Pritham E.J."/>
            <person name="Richards T.A."/>
            <person name="Rocap G."/>
            <person name="Roy S.W."/>
            <person name="Sarai C."/>
            <person name="Schaack S."/>
            <person name="Shirato S."/>
            <person name="Slamovits C.H."/>
            <person name="Spencer D.F."/>
            <person name="Suzuki S."/>
            <person name="Worden A.Z."/>
            <person name="Zauner S."/>
            <person name="Barry K."/>
            <person name="Bell C."/>
            <person name="Bharti A.K."/>
            <person name="Crow J.A."/>
            <person name="Grimwood J."/>
            <person name="Kramer R."/>
            <person name="Lindquist E."/>
            <person name="Lucas S."/>
            <person name="Salamov A."/>
            <person name="McFadden G.I."/>
            <person name="Lane C.E."/>
            <person name="Keeling P.J."/>
            <person name="Gray M.W."/>
            <person name="Grigoriev I.V."/>
            <person name="Archibald J.M."/>
        </authorList>
    </citation>
    <scope>NUCLEOTIDE SEQUENCE</scope>
    <source>
        <strain evidence="2 4">CCMP2712</strain>
    </source>
</reference>
<organism evidence="2">
    <name type="scientific">Guillardia theta (strain CCMP2712)</name>
    <name type="common">Cryptophyte</name>
    <dbReference type="NCBI Taxonomy" id="905079"/>
    <lineage>
        <taxon>Eukaryota</taxon>
        <taxon>Cryptophyceae</taxon>
        <taxon>Pyrenomonadales</taxon>
        <taxon>Geminigeraceae</taxon>
        <taxon>Guillardia</taxon>
    </lineage>
</organism>
<dbReference type="Pfam" id="PF08240">
    <property type="entry name" value="ADH_N"/>
    <property type="match status" value="1"/>
</dbReference>
<dbReference type="InterPro" id="IPR011032">
    <property type="entry name" value="GroES-like_sf"/>
</dbReference>
<dbReference type="HOGENOM" id="CLU_026673_3_3_1"/>
<dbReference type="Gene3D" id="3.40.50.720">
    <property type="entry name" value="NAD(P)-binding Rossmann-like Domain"/>
    <property type="match status" value="1"/>
</dbReference>
<dbReference type="InterPro" id="IPR050700">
    <property type="entry name" value="YIM1/Zinc_Alcohol_DH_Fams"/>
</dbReference>
<reference evidence="3" key="3">
    <citation type="submission" date="2016-03" db="UniProtKB">
        <authorList>
            <consortium name="EnsemblProtists"/>
        </authorList>
    </citation>
    <scope>IDENTIFICATION</scope>
</reference>
<evidence type="ECO:0000313" key="2">
    <source>
        <dbReference type="EMBL" id="EKX54158.1"/>
    </source>
</evidence>
<dbReference type="eggNOG" id="KOG1198">
    <property type="taxonomic scope" value="Eukaryota"/>
</dbReference>
<feature type="domain" description="Enoyl reductase (ER)" evidence="1">
    <location>
        <begin position="10"/>
        <end position="363"/>
    </location>
</feature>
<sequence length="367" mass="39460">MKAWTWRRGGRLEPRGWDGKEGIEIPTAGEGELLVRVHAASLNPIDWKTMDGAHDWLLRMRWPRVPCFDFSGEVVKVGGAGAGGRWKEGDRVFGMIRGLPQLGRGALAEYMVVDEDVCAACPPSFSHVDCASLPLVAITALKAFRACRLQERSQDHPRVLVAGGAGGVGTVAIQIVRNMMGAEVVATASPGRKTTLCEELGARVVNYHEEWVKKLEEEGCSFDVVLDCVGDAKRCARLLKEGGSLCSIVAGGTQDALLTWLDDARVDPRSITMGVEVVLRSSWGGQLVEFFSGAAGLRSLCRRRGGSFFHVIGAGDGELMGVLAEAMGRGQVKPVIDSVFSFEDALAAFAKSREGHAGGKIVVEIRK</sequence>
<dbReference type="GO" id="GO:0005739">
    <property type="term" value="C:mitochondrion"/>
    <property type="evidence" value="ECO:0007669"/>
    <property type="project" value="TreeGrafter"/>
</dbReference>
<evidence type="ECO:0000313" key="4">
    <source>
        <dbReference type="Proteomes" id="UP000011087"/>
    </source>
</evidence>
<evidence type="ECO:0000259" key="1">
    <source>
        <dbReference type="SMART" id="SM00829"/>
    </source>
</evidence>
<dbReference type="Gene3D" id="3.90.180.10">
    <property type="entry name" value="Medium-chain alcohol dehydrogenases, catalytic domain"/>
    <property type="match status" value="1"/>
</dbReference>
<dbReference type="InterPro" id="IPR036291">
    <property type="entry name" value="NAD(P)-bd_dom_sf"/>
</dbReference>
<dbReference type="PANTHER" id="PTHR11695">
    <property type="entry name" value="ALCOHOL DEHYDROGENASE RELATED"/>
    <property type="match status" value="1"/>
</dbReference>
<dbReference type="Proteomes" id="UP000011087">
    <property type="component" value="Unassembled WGS sequence"/>
</dbReference>
<dbReference type="OMA" id="YDCAGIV"/>
<dbReference type="OrthoDB" id="201656at2759"/>
<dbReference type="InterPro" id="IPR013154">
    <property type="entry name" value="ADH-like_N"/>
</dbReference>
<evidence type="ECO:0000313" key="3">
    <source>
        <dbReference type="EnsemblProtists" id="EKX54158"/>
    </source>
</evidence>
<proteinExistence type="predicted"/>
<name>L1K199_GUITC</name>
<dbReference type="SMART" id="SM00829">
    <property type="entry name" value="PKS_ER"/>
    <property type="match status" value="1"/>
</dbReference>
<dbReference type="EnsemblProtists" id="EKX54158">
    <property type="protein sequence ID" value="EKX54158"/>
    <property type="gene ID" value="GUITHDRAFT_63902"/>
</dbReference>
<dbReference type="GO" id="GO:0016491">
    <property type="term" value="F:oxidoreductase activity"/>
    <property type="evidence" value="ECO:0007669"/>
    <property type="project" value="InterPro"/>
</dbReference>
<dbReference type="InterPro" id="IPR020843">
    <property type="entry name" value="ER"/>
</dbReference>
<dbReference type="RefSeq" id="XP_005841138.1">
    <property type="nucleotide sequence ID" value="XM_005841081.1"/>
</dbReference>
<dbReference type="SUPFAM" id="SSF51735">
    <property type="entry name" value="NAD(P)-binding Rossmann-fold domains"/>
    <property type="match status" value="1"/>
</dbReference>
<dbReference type="AlphaFoldDB" id="L1K199"/>
<dbReference type="EMBL" id="JH992968">
    <property type="protein sequence ID" value="EKX54158.1"/>
    <property type="molecule type" value="Genomic_DNA"/>
</dbReference>
<dbReference type="Pfam" id="PF13602">
    <property type="entry name" value="ADH_zinc_N_2"/>
    <property type="match status" value="1"/>
</dbReference>
<reference evidence="4" key="2">
    <citation type="submission" date="2012-11" db="EMBL/GenBank/DDBJ databases">
        <authorList>
            <person name="Kuo A."/>
            <person name="Curtis B.A."/>
            <person name="Tanifuji G."/>
            <person name="Burki F."/>
            <person name="Gruber A."/>
            <person name="Irimia M."/>
            <person name="Maruyama S."/>
            <person name="Arias M.C."/>
            <person name="Ball S.G."/>
            <person name="Gile G.H."/>
            <person name="Hirakawa Y."/>
            <person name="Hopkins J.F."/>
            <person name="Rensing S.A."/>
            <person name="Schmutz J."/>
            <person name="Symeonidi A."/>
            <person name="Elias M."/>
            <person name="Eveleigh R.J."/>
            <person name="Herman E.K."/>
            <person name="Klute M.J."/>
            <person name="Nakayama T."/>
            <person name="Obornik M."/>
            <person name="Reyes-Prieto A."/>
            <person name="Armbrust E.V."/>
            <person name="Aves S.J."/>
            <person name="Beiko R.G."/>
            <person name="Coutinho P."/>
            <person name="Dacks J.B."/>
            <person name="Durnford D.G."/>
            <person name="Fast N.M."/>
            <person name="Green B.R."/>
            <person name="Grisdale C."/>
            <person name="Hempe F."/>
            <person name="Henrissat B."/>
            <person name="Hoppner M.P."/>
            <person name="Ishida K.-I."/>
            <person name="Kim E."/>
            <person name="Koreny L."/>
            <person name="Kroth P.G."/>
            <person name="Liu Y."/>
            <person name="Malik S.-B."/>
            <person name="Maier U.G."/>
            <person name="McRose D."/>
            <person name="Mock T."/>
            <person name="Neilson J.A."/>
            <person name="Onodera N.T."/>
            <person name="Poole A.M."/>
            <person name="Pritham E.J."/>
            <person name="Richards T.A."/>
            <person name="Rocap G."/>
            <person name="Roy S.W."/>
            <person name="Sarai C."/>
            <person name="Schaack S."/>
            <person name="Shirato S."/>
            <person name="Slamovits C.H."/>
            <person name="Spencer D.F."/>
            <person name="Suzuki S."/>
            <person name="Worden A.Z."/>
            <person name="Zauner S."/>
            <person name="Barry K."/>
            <person name="Bell C."/>
            <person name="Bharti A.K."/>
            <person name="Crow J.A."/>
            <person name="Grimwood J."/>
            <person name="Kramer R."/>
            <person name="Lindquist E."/>
            <person name="Lucas S."/>
            <person name="Salamov A."/>
            <person name="McFadden G.I."/>
            <person name="Lane C.E."/>
            <person name="Keeling P.J."/>
            <person name="Gray M.W."/>
            <person name="Grigoriev I.V."/>
            <person name="Archibald J.M."/>
        </authorList>
    </citation>
    <scope>NUCLEOTIDE SEQUENCE</scope>
    <source>
        <strain evidence="4">CCMP2712</strain>
    </source>
</reference>
<dbReference type="PANTHER" id="PTHR11695:SF294">
    <property type="entry name" value="RETICULON-4-INTERACTING PROTEIN 1, MITOCHONDRIAL"/>
    <property type="match status" value="1"/>
</dbReference>
<keyword evidence="4" id="KW-1185">Reference proteome</keyword>